<dbReference type="Proteomes" id="UP000008022">
    <property type="component" value="Unassembled WGS sequence"/>
</dbReference>
<evidence type="ECO:0000256" key="2">
    <source>
        <dbReference type="ARBA" id="ARBA00022801"/>
    </source>
</evidence>
<dbReference type="CDD" id="cd03443">
    <property type="entry name" value="PaaI_thioesterase"/>
    <property type="match status" value="1"/>
</dbReference>
<dbReference type="PANTHER" id="PTHR21660:SF1">
    <property type="entry name" value="ACYL-COENZYME A THIOESTERASE 13"/>
    <property type="match status" value="1"/>
</dbReference>
<dbReference type="AlphaFoldDB" id="A0A0E0MTG4"/>
<accession>A0A0E0MTG4</accession>
<proteinExistence type="inferred from homology"/>
<dbReference type="Gramene" id="ORUFI01G08970.3">
    <property type="protein sequence ID" value="ORUFI01G08970.3"/>
    <property type="gene ID" value="ORUFI01G08970"/>
</dbReference>
<dbReference type="InterPro" id="IPR006683">
    <property type="entry name" value="Thioestr_dom"/>
</dbReference>
<dbReference type="SUPFAM" id="SSF54637">
    <property type="entry name" value="Thioesterase/thiol ester dehydrase-isomerase"/>
    <property type="match status" value="2"/>
</dbReference>
<dbReference type="InterPro" id="IPR039298">
    <property type="entry name" value="ACOT13"/>
</dbReference>
<dbReference type="GO" id="GO:0047617">
    <property type="term" value="F:fatty acyl-CoA hydrolase activity"/>
    <property type="evidence" value="ECO:0007669"/>
    <property type="project" value="InterPro"/>
</dbReference>
<keyword evidence="5" id="KW-1185">Reference proteome</keyword>
<dbReference type="eggNOG" id="KOG3328">
    <property type="taxonomic scope" value="Eukaryota"/>
</dbReference>
<dbReference type="STRING" id="4529.A0A0E0MTG4"/>
<reference evidence="4" key="2">
    <citation type="submission" date="2015-06" db="UniProtKB">
        <authorList>
            <consortium name="EnsemblPlants"/>
        </authorList>
    </citation>
    <scope>IDENTIFICATION</scope>
</reference>
<keyword evidence="2" id="KW-0378">Hydrolase</keyword>
<dbReference type="Pfam" id="PF03061">
    <property type="entry name" value="4HBT"/>
    <property type="match status" value="2"/>
</dbReference>
<dbReference type="EnsemblPlants" id="ORUFI01G08970.3">
    <property type="protein sequence ID" value="ORUFI01G08970.3"/>
    <property type="gene ID" value="ORUFI01G08970"/>
</dbReference>
<evidence type="ECO:0000256" key="1">
    <source>
        <dbReference type="ARBA" id="ARBA00008324"/>
    </source>
</evidence>
<sequence length="217" mass="22786">MGGSAAAAPPAPAWMAAGARRWLEEAGVAFDGSDRRAFNALPLAGARVSLAEAGRAVCSLRVTAELTDAEGNWHPGAIAAAADDVCAAAIMSVEGIIKVSVHYDISYFSPAKLHDADGRWHAGAMAAAVDNLCAAVVYTADGVHRFTISQAMSFFSPAAHSEEVEMDGRVAHRKGKLTAAVVEVRRKASGELVAIGRQWMTSTRARPEKNGESRSKL</sequence>
<comment type="similarity">
    <text evidence="1">Belongs to the thioesterase PaaI family.</text>
</comment>
<reference evidence="5" key="1">
    <citation type="submission" date="2013-06" db="EMBL/GenBank/DDBJ databases">
        <authorList>
            <person name="Zhao Q."/>
        </authorList>
    </citation>
    <scope>NUCLEOTIDE SEQUENCE</scope>
    <source>
        <strain evidence="5">cv. W1943</strain>
    </source>
</reference>
<protein>
    <recommendedName>
        <fullName evidence="3">Thioesterase domain-containing protein</fullName>
    </recommendedName>
</protein>
<evidence type="ECO:0000259" key="3">
    <source>
        <dbReference type="Pfam" id="PF03061"/>
    </source>
</evidence>
<dbReference type="PANTHER" id="PTHR21660">
    <property type="entry name" value="THIOESTERASE SUPERFAMILY MEMBER-RELATED"/>
    <property type="match status" value="1"/>
</dbReference>
<feature type="domain" description="Thioesterase" evidence="3">
    <location>
        <begin position="118"/>
        <end position="190"/>
    </location>
</feature>
<evidence type="ECO:0000313" key="5">
    <source>
        <dbReference type="Proteomes" id="UP000008022"/>
    </source>
</evidence>
<dbReference type="Gene3D" id="3.10.129.10">
    <property type="entry name" value="Hotdog Thioesterase"/>
    <property type="match status" value="2"/>
</dbReference>
<dbReference type="InterPro" id="IPR029069">
    <property type="entry name" value="HotDog_dom_sf"/>
</dbReference>
<evidence type="ECO:0000313" key="4">
    <source>
        <dbReference type="EnsemblPlants" id="ORUFI01G08970.3"/>
    </source>
</evidence>
<feature type="domain" description="Thioesterase" evidence="3">
    <location>
        <begin position="71"/>
        <end position="115"/>
    </location>
</feature>
<organism evidence="4 5">
    <name type="scientific">Oryza rufipogon</name>
    <name type="common">Brownbeard rice</name>
    <name type="synonym">Asian wild rice</name>
    <dbReference type="NCBI Taxonomy" id="4529"/>
    <lineage>
        <taxon>Eukaryota</taxon>
        <taxon>Viridiplantae</taxon>
        <taxon>Streptophyta</taxon>
        <taxon>Embryophyta</taxon>
        <taxon>Tracheophyta</taxon>
        <taxon>Spermatophyta</taxon>
        <taxon>Magnoliopsida</taxon>
        <taxon>Liliopsida</taxon>
        <taxon>Poales</taxon>
        <taxon>Poaceae</taxon>
        <taxon>BOP clade</taxon>
        <taxon>Oryzoideae</taxon>
        <taxon>Oryzeae</taxon>
        <taxon>Oryzinae</taxon>
        <taxon>Oryza</taxon>
    </lineage>
</organism>
<name>A0A0E0MTG4_ORYRU</name>